<comment type="caution">
    <text evidence="3">The sequence shown here is derived from an EMBL/GenBank/DDBJ whole genome shotgun (WGS) entry which is preliminary data.</text>
</comment>
<dbReference type="PROSITE" id="PS51208">
    <property type="entry name" value="AUTOTRANSPORTER"/>
    <property type="match status" value="1"/>
</dbReference>
<keyword evidence="2" id="KW-0732">Signal</keyword>
<gene>
    <name evidence="3" type="ORF">GMD42_07155</name>
</gene>
<dbReference type="SMART" id="SM00869">
    <property type="entry name" value="Autotransporter"/>
    <property type="match status" value="1"/>
</dbReference>
<dbReference type="PRINTS" id="PR01484">
    <property type="entry name" value="PRTACTNFAMLY"/>
</dbReference>
<dbReference type="InterPro" id="IPR036709">
    <property type="entry name" value="Autotransporte_beta_dom_sf"/>
</dbReference>
<dbReference type="SUPFAM" id="SSF103515">
    <property type="entry name" value="Autotransporter"/>
    <property type="match status" value="1"/>
</dbReference>
<dbReference type="Gene3D" id="2.40.128.130">
    <property type="entry name" value="Autotransporter beta-domain"/>
    <property type="match status" value="1"/>
</dbReference>
<dbReference type="InterPro" id="IPR006315">
    <property type="entry name" value="OM_autotransptr_brl_dom"/>
</dbReference>
<dbReference type="GO" id="GO:0019867">
    <property type="term" value="C:outer membrane"/>
    <property type="evidence" value="ECO:0007669"/>
    <property type="project" value="InterPro"/>
</dbReference>
<reference evidence="3 4" key="1">
    <citation type="journal article" date="2019" name="Nat. Med.">
        <title>A library of human gut bacterial isolates paired with longitudinal multiomics data enables mechanistic microbiome research.</title>
        <authorList>
            <person name="Poyet M."/>
            <person name="Groussin M."/>
            <person name="Gibbons S.M."/>
            <person name="Avila-Pacheco J."/>
            <person name="Jiang X."/>
            <person name="Kearney S.M."/>
            <person name="Perrotta A.R."/>
            <person name="Berdy B."/>
            <person name="Zhao S."/>
            <person name="Lieberman T.D."/>
            <person name="Swanson P.K."/>
            <person name="Smith M."/>
            <person name="Roesemann S."/>
            <person name="Alexander J.E."/>
            <person name="Rich S.A."/>
            <person name="Livny J."/>
            <person name="Vlamakis H."/>
            <person name="Clish C."/>
            <person name="Bullock K."/>
            <person name="Deik A."/>
            <person name="Scott J."/>
            <person name="Pierce K.A."/>
            <person name="Xavier R.J."/>
            <person name="Alm E.J."/>
        </authorList>
    </citation>
    <scope>NUCLEOTIDE SEQUENCE [LARGE SCALE GENOMIC DNA]</scope>
    <source>
        <strain evidence="3 4">BIOML-A2</strain>
    </source>
</reference>
<evidence type="ECO:0000256" key="1">
    <source>
        <dbReference type="SAM" id="MobiDB-lite"/>
    </source>
</evidence>
<dbReference type="AlphaFoldDB" id="A0A6I3S0I7"/>
<accession>A0A6I3S0I7</accession>
<dbReference type="NCBIfam" id="TIGR01414">
    <property type="entry name" value="autotrans_barl"/>
    <property type="match status" value="1"/>
</dbReference>
<dbReference type="EMBL" id="WNCL01000018">
    <property type="protein sequence ID" value="MTU43400.1"/>
    <property type="molecule type" value="Genomic_DNA"/>
</dbReference>
<evidence type="ECO:0000256" key="2">
    <source>
        <dbReference type="SAM" id="SignalP"/>
    </source>
</evidence>
<dbReference type="InterPro" id="IPR005546">
    <property type="entry name" value="Autotransporte_beta"/>
</dbReference>
<sequence>MSKSSLYTIKPLVVALSLALVQVSSLGATPSNTEVITIDEDNNSTWLADQAAYSIGTQKSKSDTAISLTINLPEGSSIYTKGDGSLAEGNGFGMTKDNSMVIELSNAVDKVKVGKIFVKSIGISSKNPSYKFDNSLTLNFSKINEIILAKSNDKFVTRDNGVDPYGYSSVFLLDGAYRANTSYFSDGNIFQKIGSANSVITKLSTADGGKGFAIALRELSGNRSQDLGSAAYKRIQEINGEIQRIGDEEKPFEAAILADFMATLFAGQSTKQIEPQVSQRVNKIGDIYVSEGGIVVKSGMCNSESWKQVVNEVGNIYVNSLPVKGIFSYPVISGISTQSGSSGATFYKDHLTEHFSQTVGLKGNIEVDGPLELEDKGSLFRVNGDVQTASTLKEGTVNKFRFRSGISNLGGSQNIRSLDGVSFINVGSQNKSDLFNFAIIIYPELMRNNQLLVTQAEKLASLPITTKLEGNFTVKNGNVAVLGQMQLADPSYGVEPKNTKTKLQFNNLANKNNKFVLGDNSRFFVTDRSWDTTSESLQRHSEGSSATLSVGEGDGAAGNYSISLPSSQNFLYVDGNYVGNGTFVLGAVWDKNQIKVNTTPIIIKNIEPQAGSASHLNLSVDVTNALDSAGKTSDIFNSNPKFALSVMNQAAQSLIIGNGTENLELGGLDIASATEIGSSIDIDKNLALKNPDLTSVLPAARRPAGYVTLSYKEGLITPAATLYAKYYFDDKAGTGKDIDAILDRVENELIDVAQSIHVDTPKTRAIVRAATVPDDIVASYGSSGVGSVVSDQLLDISQDDTNVPEDPNKGGNDSSNPPKDDNPELPGGSHPPKGTTSTMDSIDALGMANYFIWRQENQSLYQRMGEVRDDLNARGLWVKLLAGRNKYSENGNYFKNDYYGFQLGLDRALDEEWTLGLAGGYISGKGKLTSGGTDDNWLGSVSVYALGTFEDGSYLDVVVKASRIHNDFTVVSDEARYITKGKRNGNAYSASVEYGQKIPLNLNWYVDPQIQVTYGHIQGIEFRTKNDLKVTTDRVNSLIGRVGIGVGHKADKSNVFVRVDCLRDFTARYDTKYSLEKAKNSSSIDLRDTWGEINLGANFQFKKNAQTFIHAKHGIGGKLKQDYRFDVGFRYIF</sequence>
<dbReference type="Pfam" id="PF03797">
    <property type="entry name" value="Autotransporter"/>
    <property type="match status" value="1"/>
</dbReference>
<name>A0A6I3S0I7_9BURK</name>
<protein>
    <submittedName>
        <fullName evidence="3">Autotransporter outer membrane beta-barrel domain-containing protein</fullName>
    </submittedName>
</protein>
<dbReference type="Proteomes" id="UP000462362">
    <property type="component" value="Unassembled WGS sequence"/>
</dbReference>
<proteinExistence type="predicted"/>
<dbReference type="InterPro" id="IPR003991">
    <property type="entry name" value="Pertactin_virulence_factor"/>
</dbReference>
<feature type="signal peptide" evidence="2">
    <location>
        <begin position="1"/>
        <end position="27"/>
    </location>
</feature>
<feature type="chain" id="PRO_5043523421" evidence="2">
    <location>
        <begin position="28"/>
        <end position="1133"/>
    </location>
</feature>
<evidence type="ECO:0000313" key="4">
    <source>
        <dbReference type="Proteomes" id="UP000462362"/>
    </source>
</evidence>
<organism evidence="3 4">
    <name type="scientific">Parasutterella excrementihominis</name>
    <dbReference type="NCBI Taxonomy" id="487175"/>
    <lineage>
        <taxon>Bacteria</taxon>
        <taxon>Pseudomonadati</taxon>
        <taxon>Pseudomonadota</taxon>
        <taxon>Betaproteobacteria</taxon>
        <taxon>Burkholderiales</taxon>
        <taxon>Sutterellaceae</taxon>
        <taxon>Parasutterella</taxon>
    </lineage>
</organism>
<feature type="region of interest" description="Disordered" evidence="1">
    <location>
        <begin position="798"/>
        <end position="839"/>
    </location>
</feature>
<dbReference type="RefSeq" id="WP_155168034.1">
    <property type="nucleotide sequence ID" value="NZ_JAXXAX010000019.1"/>
</dbReference>
<evidence type="ECO:0000313" key="3">
    <source>
        <dbReference type="EMBL" id="MTU43400.1"/>
    </source>
</evidence>